<organism evidence="2 3">
    <name type="scientific">Aquimarina algicola</name>
    <dbReference type="NCBI Taxonomy" id="2589995"/>
    <lineage>
        <taxon>Bacteria</taxon>
        <taxon>Pseudomonadati</taxon>
        <taxon>Bacteroidota</taxon>
        <taxon>Flavobacteriia</taxon>
        <taxon>Flavobacteriales</taxon>
        <taxon>Flavobacteriaceae</taxon>
        <taxon>Aquimarina</taxon>
    </lineage>
</organism>
<evidence type="ECO:0000259" key="1">
    <source>
        <dbReference type="Pfam" id="PF10988"/>
    </source>
</evidence>
<dbReference type="InterPro" id="IPR021255">
    <property type="entry name" value="DUF2807"/>
</dbReference>
<sequence>MMKKAIMLIVFSVLIGKIHAQKEITRNLGDFNELKVFDKIQVTLVKSEENKIEITGIKRRDVNVVQNGNLLKIRMSLNNLWDGNNTKVILFYKELKKLDVNEGARIASDDVITSRKLDIRAQEGGKIDAKIETDFLYAKSVTGGVLELEGDAKEQEVVINSGGQFYGRNLETVETQVRVSAGGIAEVNANIYLKANTNAGGTIRVFGNPKELDTQKLLGGKIIEVN</sequence>
<proteinExistence type="predicted"/>
<dbReference type="Pfam" id="PF10988">
    <property type="entry name" value="DUF2807"/>
    <property type="match status" value="1"/>
</dbReference>
<protein>
    <submittedName>
        <fullName evidence="2">DUF2807 domain-containing protein</fullName>
    </submittedName>
</protein>
<keyword evidence="3" id="KW-1185">Reference proteome</keyword>
<dbReference type="EMBL" id="VFWZ01000002">
    <property type="protein sequence ID" value="TPN87835.1"/>
    <property type="molecule type" value="Genomic_DNA"/>
</dbReference>
<evidence type="ECO:0000313" key="2">
    <source>
        <dbReference type="EMBL" id="TPN87835.1"/>
    </source>
</evidence>
<name>A0A504JHF6_9FLAO</name>
<feature type="domain" description="Putative auto-transporter adhesin head GIN" evidence="1">
    <location>
        <begin position="30"/>
        <end position="209"/>
    </location>
</feature>
<reference evidence="2 3" key="1">
    <citation type="submission" date="2019-06" db="EMBL/GenBank/DDBJ databases">
        <authorList>
            <person name="Meng X."/>
        </authorList>
    </citation>
    <scope>NUCLEOTIDE SEQUENCE [LARGE SCALE GENOMIC DNA]</scope>
    <source>
        <strain evidence="2 3">M625</strain>
    </source>
</reference>
<gene>
    <name evidence="2" type="ORF">FHK87_09685</name>
</gene>
<dbReference type="OrthoDB" id="704821at2"/>
<accession>A0A504JHF6</accession>
<dbReference type="RefSeq" id="WP_140592474.1">
    <property type="nucleotide sequence ID" value="NZ_VFWZ01000002.1"/>
</dbReference>
<comment type="caution">
    <text evidence="2">The sequence shown here is derived from an EMBL/GenBank/DDBJ whole genome shotgun (WGS) entry which is preliminary data.</text>
</comment>
<dbReference type="Proteomes" id="UP000315540">
    <property type="component" value="Unassembled WGS sequence"/>
</dbReference>
<evidence type="ECO:0000313" key="3">
    <source>
        <dbReference type="Proteomes" id="UP000315540"/>
    </source>
</evidence>
<dbReference type="Gene3D" id="2.160.20.120">
    <property type="match status" value="1"/>
</dbReference>
<dbReference type="AlphaFoldDB" id="A0A504JHF6"/>